<feature type="compositionally biased region" description="Polar residues" evidence="1">
    <location>
        <begin position="136"/>
        <end position="145"/>
    </location>
</feature>
<dbReference type="InterPro" id="IPR005162">
    <property type="entry name" value="Retrotrans_gag_dom"/>
</dbReference>
<feature type="domain" description="Retrotransposon gag" evidence="2">
    <location>
        <begin position="9"/>
        <end position="81"/>
    </location>
</feature>
<evidence type="ECO:0000259" key="2">
    <source>
        <dbReference type="Pfam" id="PF03732"/>
    </source>
</evidence>
<dbReference type="SUPFAM" id="SSF50630">
    <property type="entry name" value="Acid proteases"/>
    <property type="match status" value="1"/>
</dbReference>
<reference evidence="3 4" key="1">
    <citation type="submission" date="2024-05" db="EMBL/GenBank/DDBJ databases">
        <title>Haplotype-resolved chromosome-level genome assembly of Huyou (Citrus changshanensis).</title>
        <authorList>
            <person name="Miao C."/>
            <person name="Chen W."/>
            <person name="Wu Y."/>
            <person name="Wang L."/>
            <person name="Zhao S."/>
            <person name="Grierson D."/>
            <person name="Xu C."/>
            <person name="Chen K."/>
        </authorList>
    </citation>
    <scope>NUCLEOTIDE SEQUENCE [LARGE SCALE GENOMIC DNA]</scope>
    <source>
        <strain evidence="3">01-14</strain>
        <tissue evidence="3">Leaf</tissue>
    </source>
</reference>
<dbReference type="Proteomes" id="UP001428341">
    <property type="component" value="Unassembled WGS sequence"/>
</dbReference>
<dbReference type="Pfam" id="PF03732">
    <property type="entry name" value="Retrotrans_gag"/>
    <property type="match status" value="1"/>
</dbReference>
<accession>A0AAP0MR64</accession>
<gene>
    <name evidence="3" type="ORF">WN944_007621</name>
</gene>
<dbReference type="PANTHER" id="PTHR15503">
    <property type="entry name" value="LDOC1 RELATED"/>
    <property type="match status" value="1"/>
</dbReference>
<organism evidence="3 4">
    <name type="scientific">Citrus x changshan-huyou</name>
    <dbReference type="NCBI Taxonomy" id="2935761"/>
    <lineage>
        <taxon>Eukaryota</taxon>
        <taxon>Viridiplantae</taxon>
        <taxon>Streptophyta</taxon>
        <taxon>Embryophyta</taxon>
        <taxon>Tracheophyta</taxon>
        <taxon>Spermatophyta</taxon>
        <taxon>Magnoliopsida</taxon>
        <taxon>eudicotyledons</taxon>
        <taxon>Gunneridae</taxon>
        <taxon>Pentapetalae</taxon>
        <taxon>rosids</taxon>
        <taxon>malvids</taxon>
        <taxon>Sapindales</taxon>
        <taxon>Rutaceae</taxon>
        <taxon>Aurantioideae</taxon>
        <taxon>Citrus</taxon>
    </lineage>
</organism>
<dbReference type="Pfam" id="PF13650">
    <property type="entry name" value="Asp_protease_2"/>
    <property type="match status" value="1"/>
</dbReference>
<keyword evidence="4" id="KW-1185">Reference proteome</keyword>
<sequence length="293" mass="32081">MLKRELKGQRPAIETWDVLKRELKGQFSPGNASWLARESLKKLKHTGSVRDYVKEFSSLILDIKNMADEDKLFNFISGLQPWAQTELRRQAARDLPAAIAAADGLVDFRFVNASSESKKSKKGKKGQSSRDAGKKNNGQSKTKQGNPEGKKSSGCFICDGPHRARECPKREKLNALVKETERESSKVSEAEAAAARMNPLQLLNNTEVEVEEELACILRGEFYQGGLMCAKVKLNGVEMRAMIDTGATVNLVEVNLVPRLGLQVARANLAVALTSHHQVVPNGVAVANLSVGT</sequence>
<dbReference type="InterPro" id="IPR032567">
    <property type="entry name" value="RTL1-rel"/>
</dbReference>
<dbReference type="AlphaFoldDB" id="A0AAP0MR64"/>
<protein>
    <recommendedName>
        <fullName evidence="2">Retrotransposon gag domain-containing protein</fullName>
    </recommendedName>
</protein>
<comment type="caution">
    <text evidence="3">The sequence shown here is derived from an EMBL/GenBank/DDBJ whole genome shotgun (WGS) entry which is preliminary data.</text>
</comment>
<dbReference type="InterPro" id="IPR021109">
    <property type="entry name" value="Peptidase_aspartic_dom_sf"/>
</dbReference>
<dbReference type="EMBL" id="JBCGBO010000003">
    <property type="protein sequence ID" value="KAK9215616.1"/>
    <property type="molecule type" value="Genomic_DNA"/>
</dbReference>
<dbReference type="CDD" id="cd00303">
    <property type="entry name" value="retropepsin_like"/>
    <property type="match status" value="1"/>
</dbReference>
<dbReference type="Gene3D" id="2.40.70.10">
    <property type="entry name" value="Acid Proteases"/>
    <property type="match status" value="1"/>
</dbReference>
<dbReference type="PANTHER" id="PTHR15503:SF45">
    <property type="entry name" value="RNA-DIRECTED DNA POLYMERASE HOMOLOG"/>
    <property type="match status" value="1"/>
</dbReference>
<feature type="region of interest" description="Disordered" evidence="1">
    <location>
        <begin position="116"/>
        <end position="154"/>
    </location>
</feature>
<name>A0AAP0MR64_9ROSI</name>
<evidence type="ECO:0000313" key="4">
    <source>
        <dbReference type="Proteomes" id="UP001428341"/>
    </source>
</evidence>
<evidence type="ECO:0000256" key="1">
    <source>
        <dbReference type="SAM" id="MobiDB-lite"/>
    </source>
</evidence>
<evidence type="ECO:0000313" key="3">
    <source>
        <dbReference type="EMBL" id="KAK9215616.1"/>
    </source>
</evidence>
<proteinExistence type="predicted"/>